<evidence type="ECO:0008006" key="3">
    <source>
        <dbReference type="Google" id="ProtNLM"/>
    </source>
</evidence>
<sequence length="206" mass="24674">MEYISHRVNKREELEKLSHEFGVEIDLRDDLSGRIYMEHDPFKDGEDFEEYLKSYNHGTMILNVKSERIEHKILELLKKYNISKYFFLDSSFPMIKLLSDQGEKNIALRFSEFEGMDTLRAMSGKVEWVWVDCFTKLPIDNKVYKEIKEMGYKLCLVSPELQGQPEKIEQYTKQIKDEKIEFDAICTKMYNIEKWDKFIKIINKQI</sequence>
<protein>
    <recommendedName>
        <fullName evidence="3">GP-PDE domain-containing protein</fullName>
    </recommendedName>
</protein>
<dbReference type="RefSeq" id="WP_125147724.1">
    <property type="nucleotide sequence ID" value="NZ_UYIN01000001.1"/>
</dbReference>
<comment type="caution">
    <text evidence="1">The sequence shown here is derived from an EMBL/GenBank/DDBJ whole genome shotgun (WGS) entry which is preliminary data.</text>
</comment>
<proteinExistence type="predicted"/>
<evidence type="ECO:0000313" key="1">
    <source>
        <dbReference type="EMBL" id="VDG69841.1"/>
    </source>
</evidence>
<keyword evidence="2" id="KW-1185">Reference proteome</keyword>
<gene>
    <name evidence="1" type="ORF">NCTC10913_00480</name>
</gene>
<name>A0ABY6SNX5_9CLOT</name>
<organism evidence="1 2">
    <name type="scientific">Clostridium carnis</name>
    <dbReference type="NCBI Taxonomy" id="1530"/>
    <lineage>
        <taxon>Bacteria</taxon>
        <taxon>Bacillati</taxon>
        <taxon>Bacillota</taxon>
        <taxon>Clostridia</taxon>
        <taxon>Eubacteriales</taxon>
        <taxon>Clostridiaceae</taxon>
        <taxon>Clostridium</taxon>
    </lineage>
</organism>
<evidence type="ECO:0000313" key="2">
    <source>
        <dbReference type="Proteomes" id="UP000277570"/>
    </source>
</evidence>
<reference evidence="1 2" key="1">
    <citation type="submission" date="2018-11" db="EMBL/GenBank/DDBJ databases">
        <authorList>
            <consortium name="Pathogen Informatics"/>
        </authorList>
    </citation>
    <scope>NUCLEOTIDE SEQUENCE [LARGE SCALE GENOMIC DNA]</scope>
    <source>
        <strain evidence="1 2">NCTC10913</strain>
    </source>
</reference>
<dbReference type="EMBL" id="UYIN01000001">
    <property type="protein sequence ID" value="VDG69841.1"/>
    <property type="molecule type" value="Genomic_DNA"/>
</dbReference>
<accession>A0ABY6SNX5</accession>
<dbReference type="Proteomes" id="UP000277570">
    <property type="component" value="Unassembled WGS sequence"/>
</dbReference>